<dbReference type="Proteomes" id="UP000218181">
    <property type="component" value="Unassembled WGS sequence"/>
</dbReference>
<name>A0A2A5RK24_9LACT</name>
<protein>
    <recommendedName>
        <fullName evidence="3">DUF1934 domain-containing protein</fullName>
    </recommendedName>
</protein>
<dbReference type="OrthoDB" id="2233368at2"/>
<organism evidence="1 2">
    <name type="scientific">Lactococcus fujiensis JCM 16395</name>
    <dbReference type="NCBI Taxonomy" id="1291764"/>
    <lineage>
        <taxon>Bacteria</taxon>
        <taxon>Bacillati</taxon>
        <taxon>Bacillota</taxon>
        <taxon>Bacilli</taxon>
        <taxon>Lactobacillales</taxon>
        <taxon>Streptococcaceae</taxon>
        <taxon>Lactococcus</taxon>
    </lineage>
</organism>
<evidence type="ECO:0000313" key="2">
    <source>
        <dbReference type="Proteomes" id="UP000218181"/>
    </source>
</evidence>
<dbReference type="RefSeq" id="WP_054639426.1">
    <property type="nucleotide sequence ID" value="NZ_BBAL01000005.1"/>
</dbReference>
<dbReference type="InterPro" id="IPR015231">
    <property type="entry name" value="DUF1934"/>
</dbReference>
<evidence type="ECO:0000313" key="1">
    <source>
        <dbReference type="EMBL" id="PCR99535.1"/>
    </source>
</evidence>
<dbReference type="STRING" id="1291764.GCA_001311235_01687"/>
<accession>A0A2A5RK24</accession>
<gene>
    <name evidence="1" type="ORF">RT41_GL001911</name>
</gene>
<dbReference type="SUPFAM" id="SSF50814">
    <property type="entry name" value="Lipocalins"/>
    <property type="match status" value="1"/>
</dbReference>
<dbReference type="Gene3D" id="2.40.128.20">
    <property type="match status" value="1"/>
</dbReference>
<dbReference type="Pfam" id="PF09148">
    <property type="entry name" value="DUF1934"/>
    <property type="match status" value="1"/>
</dbReference>
<dbReference type="AlphaFoldDB" id="A0A2A5RK24"/>
<reference evidence="1 2" key="1">
    <citation type="submission" date="2014-12" db="EMBL/GenBank/DDBJ databases">
        <title>Draft genome sequences of 10 type strains of Lactococcus.</title>
        <authorList>
            <person name="Sun Z."/>
            <person name="Zhong Z."/>
            <person name="Liu W."/>
            <person name="Zhang W."/>
            <person name="Zhang H."/>
        </authorList>
    </citation>
    <scope>NUCLEOTIDE SEQUENCE [LARGE SCALE GENOMIC DNA]</scope>
    <source>
        <strain evidence="1 2">JCM 16395</strain>
    </source>
</reference>
<proteinExistence type="predicted"/>
<keyword evidence="2" id="KW-1185">Reference proteome</keyword>
<evidence type="ECO:0008006" key="3">
    <source>
        <dbReference type="Google" id="ProtNLM"/>
    </source>
</evidence>
<dbReference type="EMBL" id="JXJU01000008">
    <property type="protein sequence ID" value="PCR99535.1"/>
    <property type="molecule type" value="Genomic_DNA"/>
</dbReference>
<comment type="caution">
    <text evidence="1">The sequence shown here is derived from an EMBL/GenBank/DDBJ whole genome shotgun (WGS) entry which is preliminary data.</text>
</comment>
<sequence length="126" mass="14758">MFKIKIQNKIEIGKQVEVIEEDFGGEVKVINGKVLLRYQNANDEKVLIKFDDIELSMTRYANQPVIMRFNKLNETVTSYEGLGLLSIMTTEYKPRLNEKCIALSYQLLQNETKIAHYQLEINWKEI</sequence>
<dbReference type="InterPro" id="IPR012674">
    <property type="entry name" value="Calycin"/>
</dbReference>